<feature type="compositionally biased region" description="Acidic residues" evidence="2">
    <location>
        <begin position="407"/>
        <end position="420"/>
    </location>
</feature>
<feature type="coiled-coil region" evidence="1">
    <location>
        <begin position="340"/>
        <end position="367"/>
    </location>
</feature>
<proteinExistence type="predicted"/>
<comment type="caution">
    <text evidence="3">The sequence shown here is derived from an EMBL/GenBank/DDBJ whole genome shotgun (WGS) entry which is preliminary data.</text>
</comment>
<reference evidence="3" key="1">
    <citation type="submission" date="2021-03" db="EMBL/GenBank/DDBJ databases">
        <authorList>
            <person name="Kanchanasin P."/>
            <person name="Saeng-In P."/>
            <person name="Phongsopitanun W."/>
            <person name="Yuki M."/>
            <person name="Kudo T."/>
            <person name="Ohkuma M."/>
            <person name="Tanasupawat S."/>
        </authorList>
    </citation>
    <scope>NUCLEOTIDE SEQUENCE</scope>
    <source>
        <strain evidence="3">GKU 128</strain>
    </source>
</reference>
<evidence type="ECO:0000256" key="2">
    <source>
        <dbReference type="SAM" id="MobiDB-lite"/>
    </source>
</evidence>
<dbReference type="RefSeq" id="WP_208262530.1">
    <property type="nucleotide sequence ID" value="NZ_JAGEOJ010000025.1"/>
</dbReference>
<feature type="region of interest" description="Disordered" evidence="2">
    <location>
        <begin position="403"/>
        <end position="463"/>
    </location>
</feature>
<dbReference type="Gene3D" id="3.40.50.300">
    <property type="entry name" value="P-loop containing nucleotide triphosphate hydrolases"/>
    <property type="match status" value="1"/>
</dbReference>
<feature type="compositionally biased region" description="Polar residues" evidence="2">
    <location>
        <begin position="437"/>
        <end position="453"/>
    </location>
</feature>
<evidence type="ECO:0000313" key="3">
    <source>
        <dbReference type="EMBL" id="MBO2454340.1"/>
    </source>
</evidence>
<feature type="compositionally biased region" description="Low complexity" evidence="2">
    <location>
        <begin position="425"/>
        <end position="436"/>
    </location>
</feature>
<feature type="region of interest" description="Disordered" evidence="2">
    <location>
        <begin position="309"/>
        <end position="329"/>
    </location>
</feature>
<keyword evidence="1" id="KW-0175">Coiled coil</keyword>
<dbReference type="SUPFAM" id="SSF52540">
    <property type="entry name" value="P-loop containing nucleoside triphosphate hydrolases"/>
    <property type="match status" value="1"/>
</dbReference>
<name>A0A939PL58_9ACTN</name>
<keyword evidence="4" id="KW-1185">Reference proteome</keyword>
<accession>A0A939PL58</accession>
<sequence length="463" mass="51655">MATDPALPSKKVFLHIGAPKSGTTFVQGVLWRNAGALYEAGVLLPGGSFAAHVSATRDLRGLVPEEDDPSNDWTGTWDRLVTQITESEAHTAVISNEVICAVDAEQARRAVESLAPAEVHVIYSARDLASLLPSEWQEYVKHRFHFDFDHWLREVVDGPRHEGAAQWFWKVHDIPEVLSRWTAVIPPERVHVVTMPPPGSPHELLWQRFASVIGVDPEVVDLSKSRANASLSWTETELLRRVNHALDPEVPMWLYHRLVTDVLALKVMPGRGAPGRVALPPDRREWAEQEARRLVKSVEEAGYTVTGDLDELLPAPPAEGRGEGTPPNERELLDASTHAILGLLERISMLREEIGDLKSEKAEQRRTALPKVMARHLSERSKAVWKMRVGYWHLMERVRGIEPPMPELDENGELIEDEDLGPALSTRTQRTSSPQSNVPQPDVQQSNVQQSGVPQPDVQQPAP</sequence>
<evidence type="ECO:0000256" key="1">
    <source>
        <dbReference type="SAM" id="Coils"/>
    </source>
</evidence>
<gene>
    <name evidence="3" type="ORF">J4573_45145</name>
</gene>
<evidence type="ECO:0008006" key="5">
    <source>
        <dbReference type="Google" id="ProtNLM"/>
    </source>
</evidence>
<organism evidence="3 4">
    <name type="scientific">Actinomadura barringtoniae</name>
    <dbReference type="NCBI Taxonomy" id="1427535"/>
    <lineage>
        <taxon>Bacteria</taxon>
        <taxon>Bacillati</taxon>
        <taxon>Actinomycetota</taxon>
        <taxon>Actinomycetes</taxon>
        <taxon>Streptosporangiales</taxon>
        <taxon>Thermomonosporaceae</taxon>
        <taxon>Actinomadura</taxon>
    </lineage>
</organism>
<dbReference type="Proteomes" id="UP000669179">
    <property type="component" value="Unassembled WGS sequence"/>
</dbReference>
<protein>
    <recommendedName>
        <fullName evidence="5">Sulfotransferase family protein</fullName>
    </recommendedName>
</protein>
<dbReference type="InterPro" id="IPR027417">
    <property type="entry name" value="P-loop_NTPase"/>
</dbReference>
<dbReference type="AlphaFoldDB" id="A0A939PL58"/>
<dbReference type="EMBL" id="JAGEOJ010000025">
    <property type="protein sequence ID" value="MBO2454340.1"/>
    <property type="molecule type" value="Genomic_DNA"/>
</dbReference>
<evidence type="ECO:0000313" key="4">
    <source>
        <dbReference type="Proteomes" id="UP000669179"/>
    </source>
</evidence>